<comment type="caution">
    <text evidence="3">The sequence shown here is derived from an EMBL/GenBank/DDBJ whole genome shotgun (WGS) entry which is preliminary data.</text>
</comment>
<dbReference type="GO" id="GO:0045227">
    <property type="term" value="P:capsule polysaccharide biosynthetic process"/>
    <property type="evidence" value="ECO:0007669"/>
    <property type="project" value="InterPro"/>
</dbReference>
<dbReference type="InterPro" id="IPR013221">
    <property type="entry name" value="Mur_ligase_cen"/>
</dbReference>
<dbReference type="HOGENOM" id="CLU_041144_0_0_11"/>
<dbReference type="EC" id="6.3.2.-" evidence="3"/>
<feature type="transmembrane region" description="Helical" evidence="1">
    <location>
        <begin position="12"/>
        <end position="34"/>
    </location>
</feature>
<dbReference type="GO" id="GO:0005524">
    <property type="term" value="F:ATP binding"/>
    <property type="evidence" value="ECO:0007669"/>
    <property type="project" value="InterPro"/>
</dbReference>
<dbReference type="PRINTS" id="PR01758">
    <property type="entry name" value="CAPSULEPROTB"/>
</dbReference>
<keyword evidence="4" id="KW-1185">Reference proteome</keyword>
<dbReference type="RefSeq" id="WP_006840753.1">
    <property type="nucleotide sequence ID" value="NZ_GG667194.1"/>
</dbReference>
<dbReference type="NCBIfam" id="TIGR04012">
    <property type="entry name" value="poly_gGlu_PgsB"/>
    <property type="match status" value="1"/>
</dbReference>
<evidence type="ECO:0000313" key="4">
    <source>
        <dbReference type="Proteomes" id="UP000006196"/>
    </source>
</evidence>
<dbReference type="EMBL" id="ACHJ01000070">
    <property type="protein sequence ID" value="EEI17485.1"/>
    <property type="molecule type" value="Genomic_DNA"/>
</dbReference>
<dbReference type="AlphaFoldDB" id="C0XQS1"/>
<dbReference type="PANTHER" id="PTHR43445:SF1">
    <property type="entry name" value="PGA SYNTHASE CAPB"/>
    <property type="match status" value="1"/>
</dbReference>
<sequence length="329" mass="36030">MLEGTLTVVIFYYPGAHFMLTFLAATGVSAALAMEGFRRRGIRYTATLDTLDVNIHVNGIRGKSTVARMIGGVLRSQGFITIAKPTGTYACVNDHEGTEHAIKRVGPPNINEQYDILKQWLAKGANAAVFECMAVKPKYQALCQDVILRSPICIITNVRLDHQEDMGDTVEDIAASLCSTVPVDGTVITGERNPKVVDILREKCQARGATLIVAEESETSRALINKFDYQQFEENVAIALAVAELLGIDSDTACRGMLSAAPDPGTTRVTRISDSHQPDLFWVPMFATNDWESTVRVFEDVQQGLPEGCRNVIALNNRADRTDHVAVVF</sequence>
<reference evidence="3" key="1">
    <citation type="submission" date="2009-01" db="EMBL/GenBank/DDBJ databases">
        <authorList>
            <person name="Qin X."/>
            <person name="Bachman B."/>
            <person name="Battles P."/>
            <person name="Bell A."/>
            <person name="Bess C."/>
            <person name="Bickham C."/>
            <person name="Chaboub L."/>
            <person name="Chen D."/>
            <person name="Coyle M."/>
            <person name="Deiros D.R."/>
            <person name="Dinh H."/>
            <person name="Forbes L."/>
            <person name="Fowler G."/>
            <person name="Francisco L."/>
            <person name="Fu Q."/>
            <person name="Gubbala S."/>
            <person name="Hale W."/>
            <person name="Han Y."/>
            <person name="Hemphill L."/>
            <person name="Highlander S.K."/>
            <person name="Hirani K."/>
            <person name="Hogues M."/>
            <person name="Jackson L."/>
            <person name="Jakkamsetti A."/>
            <person name="Javaid M."/>
            <person name="Jiang H."/>
            <person name="Korchina V."/>
            <person name="Kovar C."/>
            <person name="Lara F."/>
            <person name="Lee S."/>
            <person name="Mata R."/>
            <person name="Mathew T."/>
            <person name="Moen C."/>
            <person name="Morales K."/>
            <person name="Munidasa M."/>
            <person name="Nazareth L."/>
            <person name="Ngo R."/>
            <person name="Nguyen L."/>
            <person name="Okwuonu G."/>
            <person name="Ongeri F."/>
            <person name="Patil S."/>
            <person name="Petrosino J."/>
            <person name="Pham C."/>
            <person name="Pham P."/>
            <person name="Pu L.-L."/>
            <person name="Puazo M."/>
            <person name="Raj R."/>
            <person name="Reid J."/>
            <person name="Rouhana J."/>
            <person name="Saada N."/>
            <person name="Shang Y."/>
            <person name="Simmons D."/>
            <person name="Thornton R."/>
            <person name="Warren J."/>
            <person name="Weissenberger G."/>
            <person name="Zhang J."/>
            <person name="Zhang L."/>
            <person name="Zhou C."/>
            <person name="Zhu D."/>
            <person name="Muzny D."/>
            <person name="Worley K."/>
            <person name="Gibbs R."/>
        </authorList>
    </citation>
    <scope>NUCLEOTIDE SEQUENCE [LARGE SCALE GENOMIC DNA]</scope>
    <source>
        <strain evidence="3">DSM 44291</strain>
    </source>
</reference>
<dbReference type="Pfam" id="PF08245">
    <property type="entry name" value="Mur_ligase_M"/>
    <property type="match status" value="1"/>
</dbReference>
<accession>C0XQS1</accession>
<keyword evidence="3" id="KW-0436">Ligase</keyword>
<keyword evidence="1" id="KW-0812">Transmembrane</keyword>
<proteinExistence type="predicted"/>
<dbReference type="PANTHER" id="PTHR43445">
    <property type="entry name" value="UDP-N-ACETYLMURAMATE--L-ALANINE LIGASE-RELATED"/>
    <property type="match status" value="1"/>
</dbReference>
<evidence type="ECO:0000313" key="3">
    <source>
        <dbReference type="EMBL" id="EEI17485.1"/>
    </source>
</evidence>
<dbReference type="InterPro" id="IPR008337">
    <property type="entry name" value="Capsule_biosynth_CapB"/>
</dbReference>
<dbReference type="Gene3D" id="3.40.1190.10">
    <property type="entry name" value="Mur-like, catalytic domain"/>
    <property type="match status" value="1"/>
</dbReference>
<protein>
    <submittedName>
        <fullName evidence="3">Poly-gamma-glutamate synthase PgsB</fullName>
        <ecNumber evidence="3">6.3.2.-</ecNumber>
    </submittedName>
</protein>
<dbReference type="Proteomes" id="UP000006196">
    <property type="component" value="Unassembled WGS sequence"/>
</dbReference>
<evidence type="ECO:0000256" key="1">
    <source>
        <dbReference type="SAM" id="Phobius"/>
    </source>
</evidence>
<dbReference type="GO" id="GO:0016881">
    <property type="term" value="F:acid-amino acid ligase activity"/>
    <property type="evidence" value="ECO:0007669"/>
    <property type="project" value="InterPro"/>
</dbReference>
<feature type="domain" description="Mur ligase central" evidence="2">
    <location>
        <begin position="59"/>
        <end position="238"/>
    </location>
</feature>
<gene>
    <name evidence="3" type="primary">pgsB</name>
    <name evidence="3" type="ORF">HMPREF0298_0791</name>
</gene>
<dbReference type="eggNOG" id="COG0285">
    <property type="taxonomic scope" value="Bacteria"/>
</dbReference>
<name>C0XQS1_CORLD</name>
<dbReference type="STRING" id="525263.HMPREF0298_0791"/>
<dbReference type="InterPro" id="IPR050061">
    <property type="entry name" value="MurCDEF_pg_biosynth"/>
</dbReference>
<dbReference type="SUPFAM" id="SSF53623">
    <property type="entry name" value="MurD-like peptide ligases, catalytic domain"/>
    <property type="match status" value="1"/>
</dbReference>
<dbReference type="GO" id="GO:0016020">
    <property type="term" value="C:membrane"/>
    <property type="evidence" value="ECO:0007669"/>
    <property type="project" value="InterPro"/>
</dbReference>
<organism evidence="3 4">
    <name type="scientific">Corynebacterium lipophiloflavum (strain ATCC 700352 / DSM 44291 / CCUG 37336 / JCM 10383 / DMMZ 1944)</name>
    <dbReference type="NCBI Taxonomy" id="525263"/>
    <lineage>
        <taxon>Bacteria</taxon>
        <taxon>Bacillati</taxon>
        <taxon>Actinomycetota</taxon>
        <taxon>Actinomycetes</taxon>
        <taxon>Mycobacteriales</taxon>
        <taxon>Corynebacteriaceae</taxon>
        <taxon>Corynebacterium</taxon>
    </lineage>
</organism>
<keyword evidence="1" id="KW-0472">Membrane</keyword>
<dbReference type="InterPro" id="IPR036565">
    <property type="entry name" value="Mur-like_cat_sf"/>
</dbReference>
<evidence type="ECO:0000259" key="2">
    <source>
        <dbReference type="Pfam" id="PF08245"/>
    </source>
</evidence>
<keyword evidence="1" id="KW-1133">Transmembrane helix</keyword>